<evidence type="ECO:0000259" key="1">
    <source>
        <dbReference type="Pfam" id="PF00535"/>
    </source>
</evidence>
<evidence type="ECO:0000313" key="3">
    <source>
        <dbReference type="Proteomes" id="UP000321513"/>
    </source>
</evidence>
<keyword evidence="3" id="KW-1185">Reference proteome</keyword>
<dbReference type="EMBL" id="BJYT01000001">
    <property type="protein sequence ID" value="GEO07995.1"/>
    <property type="molecule type" value="Genomic_DNA"/>
</dbReference>
<name>A0A512B7R2_9BACT</name>
<reference evidence="2 3" key="1">
    <citation type="submission" date="2019-07" db="EMBL/GenBank/DDBJ databases">
        <title>Whole genome shotgun sequence of Segetibacter aerophilus NBRC 106135.</title>
        <authorList>
            <person name="Hosoyama A."/>
            <person name="Uohara A."/>
            <person name="Ohji S."/>
            <person name="Ichikawa N."/>
        </authorList>
    </citation>
    <scope>NUCLEOTIDE SEQUENCE [LARGE SCALE GENOMIC DNA]</scope>
    <source>
        <strain evidence="2 3">NBRC 106135</strain>
    </source>
</reference>
<dbReference type="OrthoDB" id="9815829at2"/>
<dbReference type="PANTHER" id="PTHR43685:SF2">
    <property type="entry name" value="GLYCOSYLTRANSFERASE 2-LIKE DOMAIN-CONTAINING PROTEIN"/>
    <property type="match status" value="1"/>
</dbReference>
<accession>A0A512B7R2</accession>
<dbReference type="InterPro" id="IPR050834">
    <property type="entry name" value="Glycosyltransf_2"/>
</dbReference>
<evidence type="ECO:0000313" key="2">
    <source>
        <dbReference type="EMBL" id="GEO07995.1"/>
    </source>
</evidence>
<dbReference type="Gene3D" id="3.40.50.2000">
    <property type="entry name" value="Glycogen Phosphorylase B"/>
    <property type="match status" value="1"/>
</dbReference>
<dbReference type="AlphaFoldDB" id="A0A512B7R2"/>
<dbReference type="InterPro" id="IPR001173">
    <property type="entry name" value="Glyco_trans_2-like"/>
</dbReference>
<dbReference type="Proteomes" id="UP000321513">
    <property type="component" value="Unassembled WGS sequence"/>
</dbReference>
<dbReference type="InterPro" id="IPR029044">
    <property type="entry name" value="Nucleotide-diphossugar_trans"/>
</dbReference>
<dbReference type="SUPFAM" id="SSF53448">
    <property type="entry name" value="Nucleotide-diphospho-sugar transferases"/>
    <property type="match status" value="1"/>
</dbReference>
<feature type="domain" description="Glycosyltransferase 2-like" evidence="1">
    <location>
        <begin position="9"/>
        <end position="133"/>
    </location>
</feature>
<comment type="caution">
    <text evidence="2">The sequence shown here is derived from an EMBL/GenBank/DDBJ whole genome shotgun (WGS) entry which is preliminary data.</text>
</comment>
<sequence>MEMKNPAVSVIMPTYKHELFIRRAIASLLEQSFTDWELIIINDGSPDNTEETVQPFLQDKRIRYYRNKYNKGLGACLNFGMSIAFGSYITYLPSDDVIYVDHLQSLLDVLEQNEGAVLAYSSIRHHYNRSAKGVVNDEWLQLVQVMHRKTEERWLDRKELESDDLNRLFWNKLQGERVLTNQLTCEWVDHPNQRYKIMQEPIGGINTFRSYYNIGEPLIYHTTKGNFMNEVERYAPYRERVSTPLKENGLKILLVGELAYNAERVLALEEQGHKLFGLWMEEPYWYNYVGPLPFDHVEDISKENWEEEIKRIKPDVIYALLNWQAVPLCHEVLKANTGIPFVWHFKEGPFICLEKGTWNEMIELYNKADGRIYTSEEMKWWLDDFITKEKHSLDYVLDGDLPKKDWFDQPQSKLLSESTPGEFHTVVPGRPIGLHPHTVVELAAQKIHVHFYGDFTHGQWKQWIEKTQLMAPGFLHIHPNVDQENWVKEFSQYDAGWLHFFQSENRGEVKRSNWDDLNIPARMATLALAGVPMLQRDNAEHIVAIQSVVKKLEIGLLFDDMEELGRLMRNKTLMSCLRENTWSQRQVFMFDTHVEDLVQFFRQVIQNFKNKEAIQTNKVEPQFSATHQRAASDKTYYSQPQPL</sequence>
<proteinExistence type="predicted"/>
<dbReference type="PANTHER" id="PTHR43685">
    <property type="entry name" value="GLYCOSYLTRANSFERASE"/>
    <property type="match status" value="1"/>
</dbReference>
<dbReference type="Pfam" id="PF00535">
    <property type="entry name" value="Glycos_transf_2"/>
    <property type="match status" value="1"/>
</dbReference>
<organism evidence="2 3">
    <name type="scientific">Segetibacter aerophilus</name>
    <dbReference type="NCBI Taxonomy" id="670293"/>
    <lineage>
        <taxon>Bacteria</taxon>
        <taxon>Pseudomonadati</taxon>
        <taxon>Bacteroidota</taxon>
        <taxon>Chitinophagia</taxon>
        <taxon>Chitinophagales</taxon>
        <taxon>Chitinophagaceae</taxon>
        <taxon>Segetibacter</taxon>
    </lineage>
</organism>
<dbReference type="CDD" id="cd00761">
    <property type="entry name" value="Glyco_tranf_GTA_type"/>
    <property type="match status" value="1"/>
</dbReference>
<gene>
    <name evidence="2" type="ORF">SAE01_04910</name>
</gene>
<protein>
    <recommendedName>
        <fullName evidence="1">Glycosyltransferase 2-like domain-containing protein</fullName>
    </recommendedName>
</protein>
<dbReference type="Gene3D" id="3.90.550.10">
    <property type="entry name" value="Spore Coat Polysaccharide Biosynthesis Protein SpsA, Chain A"/>
    <property type="match status" value="1"/>
</dbReference>